<dbReference type="RefSeq" id="WP_172108176.1">
    <property type="nucleotide sequence ID" value="NZ_JABFDM010000002.1"/>
</dbReference>
<evidence type="ECO:0000313" key="2">
    <source>
        <dbReference type="Proteomes" id="UP000886476"/>
    </source>
</evidence>
<dbReference type="EMBL" id="JABFDN010000001">
    <property type="protein sequence ID" value="NPU63585.1"/>
    <property type="molecule type" value="Genomic_DNA"/>
</dbReference>
<dbReference type="Proteomes" id="UP000886476">
    <property type="component" value="Unassembled WGS sequence"/>
</dbReference>
<evidence type="ECO:0000313" key="1">
    <source>
        <dbReference type="EMBL" id="NPU63585.1"/>
    </source>
</evidence>
<keyword evidence="2" id="KW-1185">Reference proteome</keyword>
<reference evidence="1" key="1">
    <citation type="submission" date="2020-05" db="EMBL/GenBank/DDBJ databases">
        <title>Nod-independent and nitrogen-fixing Bradyrhizobium aeschynomene sp. nov. isolated from nodules of Aeschynomene indica.</title>
        <authorList>
            <person name="Zhang Z."/>
        </authorList>
    </citation>
    <scope>NUCLEOTIDE SEQUENCE</scope>
    <source>
        <strain evidence="1">83012</strain>
    </source>
</reference>
<protein>
    <recommendedName>
        <fullName evidence="3">Restriction endonuclease type IV Mrr domain-containing protein</fullName>
    </recommendedName>
</protein>
<proteinExistence type="predicted"/>
<name>A0ABX2C7N4_9BRAD</name>
<accession>A0ABX2C7N4</accession>
<comment type="caution">
    <text evidence="1">The sequence shown here is derived from an EMBL/GenBank/DDBJ whole genome shotgun (WGS) entry which is preliminary data.</text>
</comment>
<organism evidence="1 2">
    <name type="scientific">Bradyrhizobium aeschynomenes</name>
    <dbReference type="NCBI Taxonomy" id="2734909"/>
    <lineage>
        <taxon>Bacteria</taxon>
        <taxon>Pseudomonadati</taxon>
        <taxon>Pseudomonadota</taxon>
        <taxon>Alphaproteobacteria</taxon>
        <taxon>Hyphomicrobiales</taxon>
        <taxon>Nitrobacteraceae</taxon>
        <taxon>Bradyrhizobium</taxon>
    </lineage>
</organism>
<sequence length="213" mass="23691">MNEKEFCEGLLAWANDRGIAGLQLVTALDDGGYEAWLQADLAGYLKAKYKGQVAREQSVYRQESWRVDLLLNPELLTKYQILVEIKAQTAKQSAPTFMSEVEKDLKKLDEGRRNIYVNSGAFMLAVTIEKSADDGMAGWKPDDVNYIFNRVLSVGGIAFYLAFSDSEGEWRAAKEIDKSAIDKSAIGKTTMESMPKVGTPRVNQQLFGPGDSF</sequence>
<evidence type="ECO:0008006" key="3">
    <source>
        <dbReference type="Google" id="ProtNLM"/>
    </source>
</evidence>
<gene>
    <name evidence="1" type="ORF">HL667_01075</name>
</gene>